<evidence type="ECO:0000313" key="4">
    <source>
        <dbReference type="Proteomes" id="UP000603369"/>
    </source>
</evidence>
<dbReference type="AlphaFoldDB" id="A0A8I1HX73"/>
<proteinExistence type="predicted"/>
<dbReference type="Proteomes" id="UP000603369">
    <property type="component" value="Unassembled WGS sequence"/>
</dbReference>
<comment type="caution">
    <text evidence="3">The sequence shown here is derived from an EMBL/GenBank/DDBJ whole genome shotgun (WGS) entry which is preliminary data.</text>
</comment>
<evidence type="ECO:0000256" key="1">
    <source>
        <dbReference type="SAM" id="MobiDB-lite"/>
    </source>
</evidence>
<feature type="region of interest" description="Disordered" evidence="1">
    <location>
        <begin position="90"/>
        <end position="115"/>
    </location>
</feature>
<name>A0A8I1HX73_9CORY</name>
<dbReference type="PANTHER" id="PTHR34215">
    <property type="entry name" value="BLL0784 PROTEIN"/>
    <property type="match status" value="1"/>
</dbReference>
<dbReference type="InterPro" id="IPR035931">
    <property type="entry name" value="YlxR-like_sf"/>
</dbReference>
<dbReference type="RefSeq" id="WP_005328683.1">
    <property type="nucleotide sequence ID" value="NZ_CP175764.1"/>
</dbReference>
<evidence type="ECO:0000313" key="3">
    <source>
        <dbReference type="EMBL" id="MBK3427632.1"/>
    </source>
</evidence>
<dbReference type="InterPro" id="IPR037465">
    <property type="entry name" value="YlxR"/>
</dbReference>
<gene>
    <name evidence="3" type="ORF">JDP02_03770</name>
</gene>
<protein>
    <submittedName>
        <fullName evidence="3">YlxR family protein</fullName>
    </submittedName>
</protein>
<dbReference type="Gene3D" id="3.30.1230.10">
    <property type="entry name" value="YlxR-like"/>
    <property type="match status" value="1"/>
</dbReference>
<organism evidence="3 4">
    <name type="scientific">Corynebacterium tuberculostearicum</name>
    <dbReference type="NCBI Taxonomy" id="38304"/>
    <lineage>
        <taxon>Bacteria</taxon>
        <taxon>Bacillati</taxon>
        <taxon>Actinomycetota</taxon>
        <taxon>Actinomycetes</taxon>
        <taxon>Mycobacteriales</taxon>
        <taxon>Corynebacteriaceae</taxon>
        <taxon>Corynebacterium</taxon>
    </lineage>
</organism>
<reference evidence="3 4" key="1">
    <citation type="submission" date="2020-12" db="EMBL/GenBank/DDBJ databases">
        <title>Draft genome sequence of the commensal strain Corynebacterium tuberculostearicum MFP09/CIP 102622 isolated from human skin.</title>
        <authorList>
            <person name="Boukerb A.M."/>
            <person name="Janvier X."/>
            <person name="Feuilloley M.G.J."/>
            <person name="Groboillot A."/>
        </authorList>
    </citation>
    <scope>NUCLEOTIDE SEQUENCE [LARGE SCALE GENOMIC DNA]</scope>
    <source>
        <strain evidence="3 4">CIP 102622</strain>
    </source>
</reference>
<dbReference type="InterPro" id="IPR007393">
    <property type="entry name" value="YlxR_dom"/>
</dbReference>
<keyword evidence="4" id="KW-1185">Reference proteome</keyword>
<accession>A0A8I1HX73</accession>
<evidence type="ECO:0000259" key="2">
    <source>
        <dbReference type="Pfam" id="PF04296"/>
    </source>
</evidence>
<feature type="domain" description="YlxR" evidence="2">
    <location>
        <begin position="8"/>
        <end position="88"/>
    </location>
</feature>
<dbReference type="EMBL" id="JAEHFL010000004">
    <property type="protein sequence ID" value="MBK3427632.1"/>
    <property type="molecule type" value="Genomic_DNA"/>
</dbReference>
<sequence>MSERQRLRTCIATRRRLPDTDLLRVVIDHDDPHGRRLVADPHRRLPGRGAWISPTLSALELAERKRAFKRALRTSAPVDTGQVRQYLEAHSGQVPSADNAALDSYEPELQRKTEH</sequence>
<dbReference type="Pfam" id="PF04296">
    <property type="entry name" value="YlxR"/>
    <property type="match status" value="1"/>
</dbReference>
<dbReference type="PANTHER" id="PTHR34215:SF1">
    <property type="entry name" value="YLXR DOMAIN-CONTAINING PROTEIN"/>
    <property type="match status" value="1"/>
</dbReference>
<dbReference type="SUPFAM" id="SSF64376">
    <property type="entry name" value="YlxR-like"/>
    <property type="match status" value="1"/>
</dbReference>